<evidence type="ECO:0000313" key="2">
    <source>
        <dbReference type="Proteomes" id="UP001060215"/>
    </source>
</evidence>
<accession>A0ACC0F2F0</accession>
<evidence type="ECO:0000313" key="1">
    <source>
        <dbReference type="EMBL" id="KAI7982886.1"/>
    </source>
</evidence>
<comment type="caution">
    <text evidence="1">The sequence shown here is derived from an EMBL/GenBank/DDBJ whole genome shotgun (WGS) entry which is preliminary data.</text>
</comment>
<gene>
    <name evidence="1" type="ORF">LOK49_LG15G00735</name>
</gene>
<dbReference type="Proteomes" id="UP001060215">
    <property type="component" value="Chromosome 11"/>
</dbReference>
<protein>
    <submittedName>
        <fullName evidence="1">Acyl-CoA dehydrogenase IBR3</fullName>
    </submittedName>
</protein>
<dbReference type="EMBL" id="CM045768">
    <property type="protein sequence ID" value="KAI7982886.1"/>
    <property type="molecule type" value="Genomic_DNA"/>
</dbReference>
<name>A0ACC0F2F0_9ERIC</name>
<reference evidence="1 2" key="1">
    <citation type="journal article" date="2022" name="Plant J.">
        <title>Chromosome-level genome of Camellia lanceoleosa provides a valuable resource for understanding genome evolution and self-incompatibility.</title>
        <authorList>
            <person name="Gong W."/>
            <person name="Xiao S."/>
            <person name="Wang L."/>
            <person name="Liao Z."/>
            <person name="Chang Y."/>
            <person name="Mo W."/>
            <person name="Hu G."/>
            <person name="Li W."/>
            <person name="Zhao G."/>
            <person name="Zhu H."/>
            <person name="Hu X."/>
            <person name="Ji K."/>
            <person name="Xiang X."/>
            <person name="Song Q."/>
            <person name="Yuan D."/>
            <person name="Jin S."/>
            <person name="Zhang L."/>
        </authorList>
    </citation>
    <scope>NUCLEOTIDE SEQUENCE [LARGE SCALE GENOMIC DNA]</scope>
    <source>
        <strain evidence="1">SQ_2022a</strain>
    </source>
</reference>
<organism evidence="1 2">
    <name type="scientific">Camellia lanceoleosa</name>
    <dbReference type="NCBI Taxonomy" id="1840588"/>
    <lineage>
        <taxon>Eukaryota</taxon>
        <taxon>Viridiplantae</taxon>
        <taxon>Streptophyta</taxon>
        <taxon>Embryophyta</taxon>
        <taxon>Tracheophyta</taxon>
        <taxon>Spermatophyta</taxon>
        <taxon>Magnoliopsida</taxon>
        <taxon>eudicotyledons</taxon>
        <taxon>Gunneridae</taxon>
        <taxon>Pentapetalae</taxon>
        <taxon>asterids</taxon>
        <taxon>Ericales</taxon>
        <taxon>Theaceae</taxon>
        <taxon>Camellia</taxon>
    </lineage>
</organism>
<sequence length="90" mass="10046">MASRTCDLVERVHPFTNSTRCFAMPFPMSTPSSSPPNSPSRFGYGQSNPTFLLEASSGSSVKRYVLRKKPLGKLLEFAHVVEREFQLLGH</sequence>
<proteinExistence type="predicted"/>
<keyword evidence="2" id="KW-1185">Reference proteome</keyword>